<reference evidence="2 3" key="1">
    <citation type="journal article" date="2018" name="PLoS Genet.">
        <title>Population sequencing reveals clonal diversity and ancestral inbreeding in the grapevine cultivar Chardonnay.</title>
        <authorList>
            <person name="Roach M.J."/>
            <person name="Johnson D.L."/>
            <person name="Bohlmann J."/>
            <person name="van Vuuren H.J."/>
            <person name="Jones S.J."/>
            <person name="Pretorius I.S."/>
            <person name="Schmidt S.A."/>
            <person name="Borneman A.R."/>
        </authorList>
    </citation>
    <scope>NUCLEOTIDE SEQUENCE [LARGE SCALE GENOMIC DNA]</scope>
    <source>
        <strain evidence="3">cv. Chardonnay</strain>
        <tissue evidence="2">Leaf</tissue>
    </source>
</reference>
<name>A0A438GQP0_VITVI</name>
<sequence length="473" mass="54257">MENERVFEFLAGLNRELDDVRSRVLSRWSLPSIREVFSKVQREESRRKVMLREHLTSVPEALALLAKLYELFSNFQASGQSSTTLSSGSLAYKDDTLSPVAGKGSIRISESITLNPVLHDLSSGKTISSAKECEGLYYFDEANGFFVGGGALERKPHLVNWDSVCSDIRKGGLGVRRLSTLNRALLCKWNWRFANEREALWRQVISRKFGEEEGGWYTREVREGFGVGLWKEIRKEGALLQNKVVFSVGNGRRVKFWNDNWCGNFSLSNLFPSLYAFASFKEAWLVELWDHSGDEGVWNPSFSRSFNDWEVEGVERLLLTIRGRRLNPLLEDRMLWKETKDGIFSVKSLYSLLASRRDVQFPYSNIWSICVPTKVSFFAWEAYWGKVLTLDQLKKRGRSLANRCFLCGMEEESIDHILIQCSKARGLWELLFALFGVTWVLPSSVRDTLSGWSGFKLGKKRRKVWNAAPLCIF</sequence>
<proteinExistence type="predicted"/>
<dbReference type="Pfam" id="PF13966">
    <property type="entry name" value="zf-RVT"/>
    <property type="match status" value="1"/>
</dbReference>
<dbReference type="AlphaFoldDB" id="A0A438GQP0"/>
<protein>
    <submittedName>
        <fullName evidence="2">Putative ribonuclease H protein</fullName>
    </submittedName>
</protein>
<accession>A0A438GQP0</accession>
<organism evidence="2 3">
    <name type="scientific">Vitis vinifera</name>
    <name type="common">Grape</name>
    <dbReference type="NCBI Taxonomy" id="29760"/>
    <lineage>
        <taxon>Eukaryota</taxon>
        <taxon>Viridiplantae</taxon>
        <taxon>Streptophyta</taxon>
        <taxon>Embryophyta</taxon>
        <taxon>Tracheophyta</taxon>
        <taxon>Spermatophyta</taxon>
        <taxon>Magnoliopsida</taxon>
        <taxon>eudicotyledons</taxon>
        <taxon>Gunneridae</taxon>
        <taxon>Pentapetalae</taxon>
        <taxon>rosids</taxon>
        <taxon>Vitales</taxon>
        <taxon>Vitaceae</taxon>
        <taxon>Viteae</taxon>
        <taxon>Vitis</taxon>
    </lineage>
</organism>
<dbReference type="PANTHER" id="PTHR36617:SF15">
    <property type="entry name" value="REVERSE TRANSCRIPTASE ZINC-BINDING DOMAIN-CONTAINING PROTEIN"/>
    <property type="match status" value="1"/>
</dbReference>
<dbReference type="InterPro" id="IPR026960">
    <property type="entry name" value="RVT-Znf"/>
</dbReference>
<comment type="caution">
    <text evidence="2">The sequence shown here is derived from an EMBL/GenBank/DDBJ whole genome shotgun (WGS) entry which is preliminary data.</text>
</comment>
<evidence type="ECO:0000259" key="1">
    <source>
        <dbReference type="Pfam" id="PF13966"/>
    </source>
</evidence>
<evidence type="ECO:0000313" key="2">
    <source>
        <dbReference type="EMBL" id="RVW74530.1"/>
    </source>
</evidence>
<dbReference type="PANTHER" id="PTHR36617">
    <property type="entry name" value="PROTEIN, PUTATIVE-RELATED"/>
    <property type="match status" value="1"/>
</dbReference>
<gene>
    <name evidence="2" type="primary">VvCHDp000001_1264</name>
    <name evidence="2" type="ORF">CK203_053786</name>
</gene>
<evidence type="ECO:0000313" key="3">
    <source>
        <dbReference type="Proteomes" id="UP000288805"/>
    </source>
</evidence>
<dbReference type="Proteomes" id="UP000288805">
    <property type="component" value="Unassembled WGS sequence"/>
</dbReference>
<dbReference type="EMBL" id="QGNW01000368">
    <property type="protein sequence ID" value="RVW74530.1"/>
    <property type="molecule type" value="Genomic_DNA"/>
</dbReference>
<feature type="domain" description="Reverse transcriptase zinc-binding" evidence="1">
    <location>
        <begin position="344"/>
        <end position="428"/>
    </location>
</feature>